<dbReference type="RefSeq" id="WP_144850468.1">
    <property type="nucleotide sequence ID" value="NZ_VNJI01000028.1"/>
</dbReference>
<dbReference type="Gene3D" id="3.60.15.10">
    <property type="entry name" value="Ribonuclease Z/Hydroxyacylglutathione hydrolase-like"/>
    <property type="match status" value="1"/>
</dbReference>
<reference evidence="5 6" key="1">
    <citation type="submission" date="2019-07" db="EMBL/GenBank/DDBJ databases">
        <authorList>
            <person name="Kim J."/>
        </authorList>
    </citation>
    <scope>NUCLEOTIDE SEQUENCE [LARGE SCALE GENOMIC DNA]</scope>
    <source>
        <strain evidence="5 6">JC52</strain>
    </source>
</reference>
<protein>
    <submittedName>
        <fullName evidence="5">MBL fold metallo-hydrolase</fullName>
    </submittedName>
</protein>
<evidence type="ECO:0000313" key="6">
    <source>
        <dbReference type="Proteomes" id="UP000317036"/>
    </source>
</evidence>
<dbReference type="AlphaFoldDB" id="A0A559K7C0"/>
<dbReference type="InterPro" id="IPR001279">
    <property type="entry name" value="Metallo-B-lactamas"/>
</dbReference>
<keyword evidence="6" id="KW-1185">Reference proteome</keyword>
<dbReference type="Proteomes" id="UP000317036">
    <property type="component" value="Unassembled WGS sequence"/>
</dbReference>
<evidence type="ECO:0000256" key="3">
    <source>
        <dbReference type="ARBA" id="ARBA00048505"/>
    </source>
</evidence>
<name>A0A559K7C0_9BACL</name>
<comment type="catalytic activity">
    <reaction evidence="3">
        <text>3',5'-cyclic UMP + H2O = UMP + H(+)</text>
        <dbReference type="Rhea" id="RHEA:70575"/>
        <dbReference type="ChEBI" id="CHEBI:15377"/>
        <dbReference type="ChEBI" id="CHEBI:15378"/>
        <dbReference type="ChEBI" id="CHEBI:57865"/>
        <dbReference type="ChEBI" id="CHEBI:184387"/>
    </reaction>
    <physiologicalReaction direction="left-to-right" evidence="3">
        <dbReference type="Rhea" id="RHEA:70576"/>
    </physiologicalReaction>
</comment>
<comment type="function">
    <text evidence="2">Counteracts the endogenous Pycsar antiviral defense system. Phosphodiesterase that enables metal-dependent hydrolysis of host cyclic nucleotide Pycsar defense signals such as cCMP and cUMP.</text>
</comment>
<proteinExistence type="predicted"/>
<dbReference type="Pfam" id="PF00753">
    <property type="entry name" value="Lactamase_B"/>
    <property type="match status" value="1"/>
</dbReference>
<keyword evidence="5" id="KW-0378">Hydrolase</keyword>
<dbReference type="SMART" id="SM00849">
    <property type="entry name" value="Lactamase_B"/>
    <property type="match status" value="1"/>
</dbReference>
<organism evidence="5 6">
    <name type="scientific">Paenibacillus cremeus</name>
    <dbReference type="NCBI Taxonomy" id="2163881"/>
    <lineage>
        <taxon>Bacteria</taxon>
        <taxon>Bacillati</taxon>
        <taxon>Bacillota</taxon>
        <taxon>Bacilli</taxon>
        <taxon>Bacillales</taxon>
        <taxon>Paenibacillaceae</taxon>
        <taxon>Paenibacillus</taxon>
    </lineage>
</organism>
<sequence>MRLQDNVYVVGGGSLGYDVSSPYDCNVYAVVQNTGVILIDAGSGMGEDALVRNLRADGLPIDRIHTLVLTHAHADHAGGASGLRARLGVRVLASVLTASIVEAGDEERSSLDQARKDGVYPVGYRYAPCPIDLVIEEGDCIGDETFRLQVIQVPGHSADLIAFYEPVSKSLFSGDVVFEGGQLAVLSTPDFSLEQYQKSIERLAKLEINRLYPGHGPAVLIDAKASLLAAQRRFEQGLPPVSIV</sequence>
<dbReference type="SUPFAM" id="SSF56281">
    <property type="entry name" value="Metallo-hydrolase/oxidoreductase"/>
    <property type="match status" value="1"/>
</dbReference>
<evidence type="ECO:0000259" key="4">
    <source>
        <dbReference type="SMART" id="SM00849"/>
    </source>
</evidence>
<feature type="domain" description="Metallo-beta-lactamase" evidence="4">
    <location>
        <begin position="24"/>
        <end position="215"/>
    </location>
</feature>
<evidence type="ECO:0000313" key="5">
    <source>
        <dbReference type="EMBL" id="TVY08030.1"/>
    </source>
</evidence>
<accession>A0A559K7C0</accession>
<dbReference type="EMBL" id="VNJI01000028">
    <property type="protein sequence ID" value="TVY08030.1"/>
    <property type="molecule type" value="Genomic_DNA"/>
</dbReference>
<dbReference type="PANTHER" id="PTHR42951:SF4">
    <property type="entry name" value="ACYL-COENZYME A THIOESTERASE MBLAC2"/>
    <property type="match status" value="1"/>
</dbReference>
<dbReference type="InterPro" id="IPR036866">
    <property type="entry name" value="RibonucZ/Hydroxyglut_hydro"/>
</dbReference>
<evidence type="ECO:0000256" key="1">
    <source>
        <dbReference type="ARBA" id="ARBA00034221"/>
    </source>
</evidence>
<evidence type="ECO:0000256" key="2">
    <source>
        <dbReference type="ARBA" id="ARBA00034301"/>
    </source>
</evidence>
<comment type="catalytic activity">
    <reaction evidence="1">
        <text>3',5'-cyclic CMP + H2O = CMP + H(+)</text>
        <dbReference type="Rhea" id="RHEA:72675"/>
        <dbReference type="ChEBI" id="CHEBI:15377"/>
        <dbReference type="ChEBI" id="CHEBI:15378"/>
        <dbReference type="ChEBI" id="CHEBI:58003"/>
        <dbReference type="ChEBI" id="CHEBI:60377"/>
    </reaction>
    <physiologicalReaction direction="left-to-right" evidence="1">
        <dbReference type="Rhea" id="RHEA:72676"/>
    </physiologicalReaction>
</comment>
<dbReference type="GO" id="GO:0016787">
    <property type="term" value="F:hydrolase activity"/>
    <property type="evidence" value="ECO:0007669"/>
    <property type="project" value="UniProtKB-KW"/>
</dbReference>
<dbReference type="InterPro" id="IPR050855">
    <property type="entry name" value="NDM-1-like"/>
</dbReference>
<gene>
    <name evidence="5" type="ORF">FPZ49_20735</name>
</gene>
<dbReference type="PANTHER" id="PTHR42951">
    <property type="entry name" value="METALLO-BETA-LACTAMASE DOMAIN-CONTAINING"/>
    <property type="match status" value="1"/>
</dbReference>
<comment type="caution">
    <text evidence="5">The sequence shown here is derived from an EMBL/GenBank/DDBJ whole genome shotgun (WGS) entry which is preliminary data.</text>
</comment>
<dbReference type="OrthoDB" id="9761531at2"/>